<organism evidence="1 2">
    <name type="scientific">Sediminihaliea albiluteola</name>
    <dbReference type="NCBI Taxonomy" id="2758564"/>
    <lineage>
        <taxon>Bacteria</taxon>
        <taxon>Pseudomonadati</taxon>
        <taxon>Pseudomonadota</taxon>
        <taxon>Gammaproteobacteria</taxon>
        <taxon>Cellvibrionales</taxon>
        <taxon>Halieaceae</taxon>
        <taxon>Sediminihaliea</taxon>
    </lineage>
</organism>
<sequence length="103" mass="11402">MRWAGAGVQLDVPDEMAIVDTFTRLIFADEGDYSHSELQVIAALRIVEPNMAVDDMSAMGIYLRTLGVAEMLRLVARVQQYLSHLQGPALGRRRAKSPAPKAY</sequence>
<reference evidence="1 2" key="1">
    <citation type="submission" date="2020-07" db="EMBL/GenBank/DDBJ databases">
        <title>Halieaceae bacterium, F7430, whole genome shotgun sequencing project.</title>
        <authorList>
            <person name="Jiang S."/>
            <person name="Liu Z.W."/>
            <person name="Du Z.J."/>
        </authorList>
    </citation>
    <scope>NUCLEOTIDE SEQUENCE [LARGE SCALE GENOMIC DNA]</scope>
    <source>
        <strain evidence="1 2">F7430</strain>
    </source>
</reference>
<dbReference type="RefSeq" id="WP_182168496.1">
    <property type="nucleotide sequence ID" value="NZ_JACFXU010000010.1"/>
</dbReference>
<dbReference type="EMBL" id="JACFXU010000010">
    <property type="protein sequence ID" value="MBA6411633.1"/>
    <property type="molecule type" value="Genomic_DNA"/>
</dbReference>
<comment type="caution">
    <text evidence="1">The sequence shown here is derived from an EMBL/GenBank/DDBJ whole genome shotgun (WGS) entry which is preliminary data.</text>
</comment>
<name>A0A7W2YIV4_9GAMM</name>
<dbReference type="AlphaFoldDB" id="A0A7W2YIV4"/>
<evidence type="ECO:0000313" key="2">
    <source>
        <dbReference type="Proteomes" id="UP000539350"/>
    </source>
</evidence>
<dbReference type="Proteomes" id="UP000539350">
    <property type="component" value="Unassembled WGS sequence"/>
</dbReference>
<protein>
    <submittedName>
        <fullName evidence="1">Uncharacterized protein</fullName>
    </submittedName>
</protein>
<accession>A0A7W2YIV4</accession>
<evidence type="ECO:0000313" key="1">
    <source>
        <dbReference type="EMBL" id="MBA6411633.1"/>
    </source>
</evidence>
<keyword evidence="2" id="KW-1185">Reference proteome</keyword>
<proteinExistence type="predicted"/>
<gene>
    <name evidence="1" type="ORF">H2508_00675</name>
</gene>